<gene>
    <name evidence="1" type="ORF">F383_25437</name>
</gene>
<dbReference type="EMBL" id="JRRC01245286">
    <property type="protein sequence ID" value="KHG02165.1"/>
    <property type="molecule type" value="Genomic_DNA"/>
</dbReference>
<reference evidence="2" key="1">
    <citation type="submission" date="2014-09" db="EMBL/GenBank/DDBJ databases">
        <authorList>
            <person name="Mudge J."/>
            <person name="Ramaraj T."/>
            <person name="Lindquist I.E."/>
            <person name="Bharti A.K."/>
            <person name="Sundararajan A."/>
            <person name="Cameron C.T."/>
            <person name="Woodward J.E."/>
            <person name="May G.D."/>
            <person name="Brubaker C."/>
            <person name="Broadhvest J."/>
            <person name="Wilkins T.A."/>
        </authorList>
    </citation>
    <scope>NUCLEOTIDE SEQUENCE</scope>
    <source>
        <strain evidence="2">cv. AKA8401</strain>
    </source>
</reference>
<evidence type="ECO:0000313" key="1">
    <source>
        <dbReference type="EMBL" id="KHG02165.1"/>
    </source>
</evidence>
<accession>A0A0B0MN04</accession>
<sequence>MLSHINSTVPNRVLHESNMTKTHIPMPTPQTWSYTKTHISMPTSQTWSYTKTHIKILWFVRAFGCHNSVKTNSLT</sequence>
<dbReference type="Proteomes" id="UP000032142">
    <property type="component" value="Unassembled WGS sequence"/>
</dbReference>
<evidence type="ECO:0000313" key="2">
    <source>
        <dbReference type="Proteomes" id="UP000032142"/>
    </source>
</evidence>
<keyword evidence="2" id="KW-1185">Reference proteome</keyword>
<proteinExistence type="predicted"/>
<dbReference type="AlphaFoldDB" id="A0A0B0MN04"/>
<protein>
    <submittedName>
        <fullName evidence="1">Protein SIP3</fullName>
    </submittedName>
</protein>
<name>A0A0B0MN04_GOSAR</name>
<organism evidence="1 2">
    <name type="scientific">Gossypium arboreum</name>
    <name type="common">Tree cotton</name>
    <name type="synonym">Gossypium nanking</name>
    <dbReference type="NCBI Taxonomy" id="29729"/>
    <lineage>
        <taxon>Eukaryota</taxon>
        <taxon>Viridiplantae</taxon>
        <taxon>Streptophyta</taxon>
        <taxon>Embryophyta</taxon>
        <taxon>Tracheophyta</taxon>
        <taxon>Spermatophyta</taxon>
        <taxon>Magnoliopsida</taxon>
        <taxon>eudicotyledons</taxon>
        <taxon>Gunneridae</taxon>
        <taxon>Pentapetalae</taxon>
        <taxon>rosids</taxon>
        <taxon>malvids</taxon>
        <taxon>Malvales</taxon>
        <taxon>Malvaceae</taxon>
        <taxon>Malvoideae</taxon>
        <taxon>Gossypium</taxon>
    </lineage>
</organism>
<comment type="caution">
    <text evidence="1">The sequence shown here is derived from an EMBL/GenBank/DDBJ whole genome shotgun (WGS) entry which is preliminary data.</text>
</comment>